<dbReference type="PROSITE" id="PS50110">
    <property type="entry name" value="RESPONSE_REGULATORY"/>
    <property type="match status" value="1"/>
</dbReference>
<dbReference type="InterPro" id="IPR001867">
    <property type="entry name" value="OmpR/PhoB-type_DNA-bd"/>
</dbReference>
<evidence type="ECO:0000313" key="10">
    <source>
        <dbReference type="EMBL" id="MCB7386619.1"/>
    </source>
</evidence>
<dbReference type="PROSITE" id="PS51755">
    <property type="entry name" value="OMPR_PHOB"/>
    <property type="match status" value="1"/>
</dbReference>
<evidence type="ECO:0000256" key="4">
    <source>
        <dbReference type="ARBA" id="ARBA00023163"/>
    </source>
</evidence>
<feature type="domain" description="Response regulatory" evidence="8">
    <location>
        <begin position="3"/>
        <end position="116"/>
    </location>
</feature>
<dbReference type="RefSeq" id="WP_066736592.1">
    <property type="nucleotide sequence ID" value="NZ_JAJCIQ010000002.1"/>
</dbReference>
<feature type="modified residue" description="4-aspartylphosphate" evidence="6">
    <location>
        <position position="52"/>
    </location>
</feature>
<dbReference type="InterPro" id="IPR011006">
    <property type="entry name" value="CheY-like_superfamily"/>
</dbReference>
<dbReference type="SMART" id="SM00448">
    <property type="entry name" value="REC"/>
    <property type="match status" value="1"/>
</dbReference>
<evidence type="ECO:0000256" key="2">
    <source>
        <dbReference type="ARBA" id="ARBA00023015"/>
    </source>
</evidence>
<evidence type="ECO:0000259" key="9">
    <source>
        <dbReference type="PROSITE" id="PS51755"/>
    </source>
</evidence>
<dbReference type="Pfam" id="PF00072">
    <property type="entry name" value="Response_reg"/>
    <property type="match status" value="1"/>
</dbReference>
<dbReference type="Pfam" id="PF00486">
    <property type="entry name" value="Trans_reg_C"/>
    <property type="match status" value="1"/>
</dbReference>
<evidence type="ECO:0000259" key="8">
    <source>
        <dbReference type="PROSITE" id="PS50110"/>
    </source>
</evidence>
<evidence type="ECO:0000313" key="11">
    <source>
        <dbReference type="Proteomes" id="UP001299546"/>
    </source>
</evidence>
<dbReference type="CDD" id="cd00383">
    <property type="entry name" value="trans_reg_C"/>
    <property type="match status" value="1"/>
</dbReference>
<evidence type="ECO:0000256" key="7">
    <source>
        <dbReference type="PROSITE-ProRule" id="PRU01091"/>
    </source>
</evidence>
<keyword evidence="11" id="KW-1185">Reference proteome</keyword>
<reference evidence="10 11" key="1">
    <citation type="submission" date="2021-10" db="EMBL/GenBank/DDBJ databases">
        <title>Collection of gut derived symbiotic bacterial strains cultured from healthy donors.</title>
        <authorList>
            <person name="Lin H."/>
            <person name="Littmann E."/>
            <person name="Kohout C."/>
            <person name="Pamer E.G."/>
        </authorList>
    </citation>
    <scope>NUCLEOTIDE SEQUENCE [LARGE SCALE GENOMIC DNA]</scope>
    <source>
        <strain evidence="10 11">DFI.1.165</strain>
    </source>
</reference>
<keyword evidence="3 7" id="KW-0238">DNA-binding</keyword>
<evidence type="ECO:0000256" key="3">
    <source>
        <dbReference type="ARBA" id="ARBA00023125"/>
    </source>
</evidence>
<dbReference type="Gene3D" id="6.10.250.690">
    <property type="match status" value="1"/>
</dbReference>
<keyword evidence="6" id="KW-0597">Phosphoprotein</keyword>
<sequence length="228" mass="26661">MERILIVEDDLEINRLLADFLKENGYEVFCQYGGLHVSEFLRENRIDLLILDIMLPYRSGDIVLSDIRKHFTTPVIIISAKETTQNKIDLLRLGADDYITKPFDMEEVLARIESSLRRVRYQSNTQDILQYEELTLDFEKNTASVRGIELSLTAKEFSILELLMKYPDKIFSKANLFQSVWGTEYFNEDNTLNVHISNIRNKLKNICPEKEFIDTVWGIGYRLHKDKG</sequence>
<feature type="domain" description="OmpR/PhoB-type" evidence="9">
    <location>
        <begin position="126"/>
        <end position="225"/>
    </location>
</feature>
<dbReference type="EMBL" id="JAJCIS010000002">
    <property type="protein sequence ID" value="MCB7386619.1"/>
    <property type="molecule type" value="Genomic_DNA"/>
</dbReference>
<keyword evidence="4" id="KW-0804">Transcription</keyword>
<proteinExistence type="predicted"/>
<gene>
    <name evidence="10" type="ORF">LIZ65_04905</name>
</gene>
<name>A0ABS8DFP4_9FIRM</name>
<dbReference type="SMART" id="SM00862">
    <property type="entry name" value="Trans_reg_C"/>
    <property type="match status" value="1"/>
</dbReference>
<dbReference type="Gene3D" id="1.10.10.10">
    <property type="entry name" value="Winged helix-like DNA-binding domain superfamily/Winged helix DNA-binding domain"/>
    <property type="match status" value="1"/>
</dbReference>
<keyword evidence="2" id="KW-0805">Transcription regulation</keyword>
<dbReference type="InterPro" id="IPR039420">
    <property type="entry name" value="WalR-like"/>
</dbReference>
<dbReference type="PANTHER" id="PTHR48111:SF2">
    <property type="entry name" value="RESPONSE REGULATOR SAER"/>
    <property type="match status" value="1"/>
</dbReference>
<evidence type="ECO:0000256" key="6">
    <source>
        <dbReference type="PROSITE-ProRule" id="PRU00169"/>
    </source>
</evidence>
<dbReference type="CDD" id="cd17574">
    <property type="entry name" value="REC_OmpR"/>
    <property type="match status" value="1"/>
</dbReference>
<protein>
    <recommendedName>
        <fullName evidence="1">Stage 0 sporulation protein A homolog</fullName>
    </recommendedName>
</protein>
<comment type="caution">
    <text evidence="10">The sequence shown here is derived from an EMBL/GenBank/DDBJ whole genome shotgun (WGS) entry which is preliminary data.</text>
</comment>
<dbReference type="SUPFAM" id="SSF52172">
    <property type="entry name" value="CheY-like"/>
    <property type="match status" value="1"/>
</dbReference>
<dbReference type="InterPro" id="IPR001789">
    <property type="entry name" value="Sig_transdc_resp-reg_receiver"/>
</dbReference>
<dbReference type="InterPro" id="IPR036388">
    <property type="entry name" value="WH-like_DNA-bd_sf"/>
</dbReference>
<comment type="function">
    <text evidence="5">May play the central regulatory role in sporulation. It may be an element of the effector pathway responsible for the activation of sporulation genes in response to nutritional stress. Spo0A may act in concert with spo0H (a sigma factor) to control the expression of some genes that are critical to the sporulation process.</text>
</comment>
<feature type="DNA-binding region" description="OmpR/PhoB-type" evidence="7">
    <location>
        <begin position="126"/>
        <end position="225"/>
    </location>
</feature>
<dbReference type="Proteomes" id="UP001299546">
    <property type="component" value="Unassembled WGS sequence"/>
</dbReference>
<evidence type="ECO:0000256" key="5">
    <source>
        <dbReference type="ARBA" id="ARBA00024867"/>
    </source>
</evidence>
<organism evidence="10 11">
    <name type="scientific">Bariatricus massiliensis</name>
    <dbReference type="NCBI Taxonomy" id="1745713"/>
    <lineage>
        <taxon>Bacteria</taxon>
        <taxon>Bacillati</taxon>
        <taxon>Bacillota</taxon>
        <taxon>Clostridia</taxon>
        <taxon>Lachnospirales</taxon>
        <taxon>Lachnospiraceae</taxon>
        <taxon>Bariatricus</taxon>
    </lineage>
</organism>
<accession>A0ABS8DFP4</accession>
<dbReference type="PANTHER" id="PTHR48111">
    <property type="entry name" value="REGULATOR OF RPOS"/>
    <property type="match status" value="1"/>
</dbReference>
<evidence type="ECO:0000256" key="1">
    <source>
        <dbReference type="ARBA" id="ARBA00018672"/>
    </source>
</evidence>
<dbReference type="Gene3D" id="3.40.50.2300">
    <property type="match status" value="1"/>
</dbReference>